<organism evidence="1 2">
    <name type="scientific">Kibdelosporangium aridum</name>
    <dbReference type="NCBI Taxonomy" id="2030"/>
    <lineage>
        <taxon>Bacteria</taxon>
        <taxon>Bacillati</taxon>
        <taxon>Actinomycetota</taxon>
        <taxon>Actinomycetes</taxon>
        <taxon>Pseudonocardiales</taxon>
        <taxon>Pseudonocardiaceae</taxon>
        <taxon>Kibdelosporangium</taxon>
    </lineage>
</organism>
<protein>
    <submittedName>
        <fullName evidence="1">Uncharacterized protein</fullName>
    </submittedName>
</protein>
<dbReference type="RefSeq" id="WP_084428520.1">
    <property type="nucleotide sequence ID" value="NZ_FWXV01000003.1"/>
</dbReference>
<name>A0A1W2EBW1_KIBAR</name>
<dbReference type="OrthoDB" id="3662321at2"/>
<proteinExistence type="predicted"/>
<gene>
    <name evidence="1" type="ORF">SAMN05661093_04174</name>
</gene>
<keyword evidence="2" id="KW-1185">Reference proteome</keyword>
<dbReference type="AlphaFoldDB" id="A0A1W2EBW1"/>
<accession>A0A1W2EBW1</accession>
<reference evidence="1 2" key="1">
    <citation type="submission" date="2017-04" db="EMBL/GenBank/DDBJ databases">
        <authorList>
            <person name="Afonso C.L."/>
            <person name="Miller P.J."/>
            <person name="Scott M.A."/>
            <person name="Spackman E."/>
            <person name="Goraichik I."/>
            <person name="Dimitrov K.M."/>
            <person name="Suarez D.L."/>
            <person name="Swayne D.E."/>
        </authorList>
    </citation>
    <scope>NUCLEOTIDE SEQUENCE [LARGE SCALE GENOMIC DNA]</scope>
    <source>
        <strain evidence="1 2">DSM 43828</strain>
    </source>
</reference>
<evidence type="ECO:0000313" key="2">
    <source>
        <dbReference type="Proteomes" id="UP000192674"/>
    </source>
</evidence>
<sequence>MTGYEIRWDNQVRVVSEPAAQLDGLAVRNHDIEVRSVDAFGRRSDPVRVTGMPSREAKLALDYVDEFDTTDSVHTEVPGSQWHVSGYKGCIDLGGEKGPKESQLIVQLGCGADDVVLRSRPAFQLVGGVGRVTAVTDAAGPYGGLNFDFAPGKPDRVGARNNPSPALPPGAIRVSISDSGVRVVTGPDTARGTFTPAAVRPATRGSGVLHKFDVVFSPAGIQVFQDDSLVTTSEAVPQWTTSTVLVGMIGPPGRRTRVHLDAVGMSSVVPAQEKVVEFGAVLGTQRVLRPQENAPGLGVSRQPLIGATTARLRTTVTLGAGADPNTMSLQIGDRTVPMVAATPGAPMQPGSDVTLEATVPPELFTGDAPSLSPLVIRGQGTGAVLESYLEITGTAPARRLPDPRLTPRFAALPTVEVTLRDANGIDLGKRASANTPFQLEITLDPKLAQREADDVMPVRGFEVYLNERRIAAVPTDIQGATVGGTYRLMVAATEELPGDQTIEVRLHPADQTKQPQSTRFGIQLLN</sequence>
<dbReference type="EMBL" id="FWXV01000003">
    <property type="protein sequence ID" value="SMD07097.1"/>
    <property type="molecule type" value="Genomic_DNA"/>
</dbReference>
<evidence type="ECO:0000313" key="1">
    <source>
        <dbReference type="EMBL" id="SMD07097.1"/>
    </source>
</evidence>
<dbReference type="Proteomes" id="UP000192674">
    <property type="component" value="Unassembled WGS sequence"/>
</dbReference>